<dbReference type="EMBL" id="RWIC01001333">
    <property type="protein sequence ID" value="TKC36247.1"/>
    <property type="molecule type" value="Genomic_DNA"/>
</dbReference>
<evidence type="ECO:0000256" key="7">
    <source>
        <dbReference type="ARBA" id="ARBA00044830"/>
    </source>
</evidence>
<organism evidence="17 18">
    <name type="scientific">Monodon monoceros</name>
    <name type="common">Narwhal</name>
    <name type="synonym">Ceratodon monodon</name>
    <dbReference type="NCBI Taxonomy" id="40151"/>
    <lineage>
        <taxon>Eukaryota</taxon>
        <taxon>Metazoa</taxon>
        <taxon>Chordata</taxon>
        <taxon>Craniata</taxon>
        <taxon>Vertebrata</taxon>
        <taxon>Euteleostomi</taxon>
        <taxon>Mammalia</taxon>
        <taxon>Eutheria</taxon>
        <taxon>Laurasiatheria</taxon>
        <taxon>Artiodactyla</taxon>
        <taxon>Whippomorpha</taxon>
        <taxon>Cetacea</taxon>
        <taxon>Odontoceti</taxon>
        <taxon>Monodontidae</taxon>
        <taxon>Monodon</taxon>
    </lineage>
</organism>
<evidence type="ECO:0000256" key="11">
    <source>
        <dbReference type="ARBA" id="ARBA00047858"/>
    </source>
</evidence>
<dbReference type="PANTHER" id="PTHR11820:SF7">
    <property type="entry name" value="ACYLPYRUVASE FAHD1, MITOCHONDRIAL"/>
    <property type="match status" value="1"/>
</dbReference>
<evidence type="ECO:0000256" key="13">
    <source>
        <dbReference type="ARBA" id="ARBA00047973"/>
    </source>
</evidence>
<dbReference type="PANTHER" id="PTHR11820">
    <property type="entry name" value="ACYLPYRUVASE"/>
    <property type="match status" value="1"/>
</dbReference>
<dbReference type="InterPro" id="IPR011234">
    <property type="entry name" value="Fumarylacetoacetase-like_C"/>
</dbReference>
<name>A0A4U1EK08_MONMO</name>
<dbReference type="Gene3D" id="3.90.850.10">
    <property type="entry name" value="Fumarylacetoacetase-like, C-terminal domain"/>
    <property type="match status" value="1"/>
</dbReference>
<evidence type="ECO:0000256" key="15">
    <source>
        <dbReference type="SAM" id="MobiDB-lite"/>
    </source>
</evidence>
<comment type="caution">
    <text evidence="17">The sequence shown here is derived from an EMBL/GenBank/DDBJ whole genome shotgun (WGS) entry which is preliminary data.</text>
</comment>
<feature type="compositionally biased region" description="Basic and acidic residues" evidence="15">
    <location>
        <begin position="233"/>
        <end position="249"/>
    </location>
</feature>
<dbReference type="GO" id="GO:0047621">
    <property type="term" value="F:acylpyruvate hydrolase activity"/>
    <property type="evidence" value="ECO:0007669"/>
    <property type="project" value="UniProtKB-EC"/>
</dbReference>
<comment type="catalytic activity">
    <reaction evidence="12">
        <text>3-fumarylpyruvate + H2O = fumarate + pyruvate + H(+)</text>
        <dbReference type="Rhea" id="RHEA:26168"/>
        <dbReference type="ChEBI" id="CHEBI:15361"/>
        <dbReference type="ChEBI" id="CHEBI:15377"/>
        <dbReference type="ChEBI" id="CHEBI:15378"/>
        <dbReference type="ChEBI" id="CHEBI:16854"/>
        <dbReference type="ChEBI" id="CHEBI:29806"/>
    </reaction>
</comment>
<gene>
    <name evidence="17" type="ORF">EI555_011659</name>
</gene>
<dbReference type="GO" id="GO:0005739">
    <property type="term" value="C:mitochondrion"/>
    <property type="evidence" value="ECO:0007669"/>
    <property type="project" value="TreeGrafter"/>
</dbReference>
<dbReference type="EC" id="5.3.2.2" evidence="9"/>
<evidence type="ECO:0000256" key="1">
    <source>
        <dbReference type="ARBA" id="ARBA00010211"/>
    </source>
</evidence>
<evidence type="ECO:0000256" key="8">
    <source>
        <dbReference type="ARBA" id="ARBA00044911"/>
    </source>
</evidence>
<sequence>DCIYLASPMMLLELILMMSDFTSHYLQINKDSLGSGVQQITILMLNWQNPFISFHFAKPHEVCVLILPMVSIQTQSDKVTQIMVKDSDVKPLSFALYANDKLDVCMKANILDCKDMLNFPICLDPTGLKGPLKENLSAQQSNERDHHILKWKTSHASACYIKKKDSGCFAGRGEAAIRKKFLDLLVHSNEGHIRQLGGTSKVEPHQVIKKELGPLYTLLILILPDLEKGSIAKDHASDSKQAEESREKAPSNLSGHTEELDISGVASGANKENWIKDARSYLIVAPVEKYQDQQVEQQPHSTLCLNMTARDMQYKGKKRLPWILAKSFMAACPVSMFMSKEKIPSPHSLKLRLKVNEGDITLTRMPKRIGHIKENYEIQVGIYGVISMRFNVEMSEYRVYTKHPNFLTSFWRERSKREQANVI</sequence>
<evidence type="ECO:0000256" key="9">
    <source>
        <dbReference type="ARBA" id="ARBA00044973"/>
    </source>
</evidence>
<evidence type="ECO:0000256" key="4">
    <source>
        <dbReference type="ARBA" id="ARBA00032305"/>
    </source>
</evidence>
<reference evidence="18" key="1">
    <citation type="journal article" date="2019" name="IScience">
        <title>Narwhal Genome Reveals Long-Term Low Genetic Diversity despite Current Large Abundance Size.</title>
        <authorList>
            <person name="Westbury M.V."/>
            <person name="Petersen B."/>
            <person name="Garde E."/>
            <person name="Heide-Jorgensen M.P."/>
            <person name="Lorenzen E.D."/>
        </authorList>
    </citation>
    <scope>NUCLEOTIDE SEQUENCE [LARGE SCALE GENOMIC DNA]</scope>
</reference>
<comment type="catalytic activity">
    <reaction evidence="8">
        <text>oxaloacetate = enol-oxaloacetate</text>
        <dbReference type="Rhea" id="RHEA:16021"/>
        <dbReference type="ChEBI" id="CHEBI:16452"/>
        <dbReference type="ChEBI" id="CHEBI:17479"/>
        <dbReference type="EC" id="5.3.2.2"/>
    </reaction>
    <physiologicalReaction direction="right-to-left" evidence="8">
        <dbReference type="Rhea" id="RHEA:16023"/>
    </physiologicalReaction>
</comment>
<dbReference type="GO" id="GO:0046872">
    <property type="term" value="F:metal ion binding"/>
    <property type="evidence" value="ECO:0007669"/>
    <property type="project" value="UniProtKB-KW"/>
</dbReference>
<dbReference type="Proteomes" id="UP000308365">
    <property type="component" value="Unassembled WGS sequence"/>
</dbReference>
<feature type="region of interest" description="Disordered" evidence="15">
    <location>
        <begin position="233"/>
        <end position="259"/>
    </location>
</feature>
<evidence type="ECO:0000256" key="2">
    <source>
        <dbReference type="ARBA" id="ARBA00012947"/>
    </source>
</evidence>
<proteinExistence type="inferred from homology"/>
<evidence type="ECO:0000256" key="5">
    <source>
        <dbReference type="ARBA" id="ARBA00039040"/>
    </source>
</evidence>
<dbReference type="Pfam" id="PF01557">
    <property type="entry name" value="FAA_hydrolase"/>
    <property type="match status" value="1"/>
</dbReference>
<dbReference type="EC" id="4.1.1.112" evidence="2"/>
<evidence type="ECO:0000313" key="18">
    <source>
        <dbReference type="Proteomes" id="UP000308365"/>
    </source>
</evidence>
<dbReference type="GO" id="GO:0018773">
    <property type="term" value="F:acetylpyruvate hydrolase activity"/>
    <property type="evidence" value="ECO:0007669"/>
    <property type="project" value="TreeGrafter"/>
</dbReference>
<comment type="similarity">
    <text evidence="1">Belongs to the FAH family.</text>
</comment>
<evidence type="ECO:0000256" key="10">
    <source>
        <dbReference type="ARBA" id="ARBA00044980"/>
    </source>
</evidence>
<dbReference type="EC" id="3.7.1.5" evidence="5"/>
<keyword evidence="3" id="KW-0479">Metal-binding</keyword>
<evidence type="ECO:0000256" key="12">
    <source>
        <dbReference type="ARBA" id="ARBA00047963"/>
    </source>
</evidence>
<accession>A0A4U1EK08</accession>
<evidence type="ECO:0000313" key="17">
    <source>
        <dbReference type="EMBL" id="TKC36247.1"/>
    </source>
</evidence>
<evidence type="ECO:0000256" key="14">
    <source>
        <dbReference type="ARBA" id="ARBA00048846"/>
    </source>
</evidence>
<dbReference type="SUPFAM" id="SSF56529">
    <property type="entry name" value="FAH"/>
    <property type="match status" value="1"/>
</dbReference>
<dbReference type="AlphaFoldDB" id="A0A4U1EK08"/>
<evidence type="ECO:0000256" key="3">
    <source>
        <dbReference type="ARBA" id="ARBA00022723"/>
    </source>
</evidence>
<comment type="catalytic activity">
    <reaction evidence="13">
        <text>oxaloacetate + H(+) = pyruvate + CO2</text>
        <dbReference type="Rhea" id="RHEA:15641"/>
        <dbReference type="ChEBI" id="CHEBI:15361"/>
        <dbReference type="ChEBI" id="CHEBI:15378"/>
        <dbReference type="ChEBI" id="CHEBI:16452"/>
        <dbReference type="ChEBI" id="CHEBI:16526"/>
        <dbReference type="EC" id="4.1.1.112"/>
    </reaction>
</comment>
<dbReference type="GO" id="GO:0008948">
    <property type="term" value="F:oxaloacetate decarboxylase activity"/>
    <property type="evidence" value="ECO:0007669"/>
    <property type="project" value="UniProtKB-EC"/>
</dbReference>
<comment type="catalytic activity">
    <reaction evidence="14">
        <text>acetylpyruvate + H2O = acetate + pyruvate + H(+)</text>
        <dbReference type="Rhea" id="RHEA:16097"/>
        <dbReference type="ChEBI" id="CHEBI:15360"/>
        <dbReference type="ChEBI" id="CHEBI:15361"/>
        <dbReference type="ChEBI" id="CHEBI:15377"/>
        <dbReference type="ChEBI" id="CHEBI:15378"/>
        <dbReference type="ChEBI" id="CHEBI:30089"/>
    </reaction>
</comment>
<dbReference type="InterPro" id="IPR036663">
    <property type="entry name" value="Fumarylacetoacetase_C_sf"/>
</dbReference>
<evidence type="ECO:0000259" key="16">
    <source>
        <dbReference type="Pfam" id="PF01557"/>
    </source>
</evidence>
<evidence type="ECO:0000256" key="6">
    <source>
        <dbReference type="ARBA" id="ARBA00042340"/>
    </source>
</evidence>
<comment type="catalytic activity">
    <reaction evidence="11">
        <text>a 3-acylpyruvate + H2O = a carboxylate + pyruvate + H(+)</text>
        <dbReference type="Rhea" id="RHEA:19009"/>
        <dbReference type="ChEBI" id="CHEBI:15361"/>
        <dbReference type="ChEBI" id="CHEBI:15377"/>
        <dbReference type="ChEBI" id="CHEBI:15378"/>
        <dbReference type="ChEBI" id="CHEBI:29067"/>
        <dbReference type="ChEBI" id="CHEBI:57278"/>
        <dbReference type="EC" id="3.7.1.5"/>
    </reaction>
</comment>
<protein>
    <recommendedName>
        <fullName evidence="10">Oxaloacetate tautomerase FAHD1, mitochondrial</fullName>
        <ecNumber evidence="5">3.7.1.5</ecNumber>
        <ecNumber evidence="2">4.1.1.112</ecNumber>
        <ecNumber evidence="9">5.3.2.2</ecNumber>
    </recommendedName>
    <alternativeName>
        <fullName evidence="7">Acylpyruvase FAHD1</fullName>
    </alternativeName>
    <alternativeName>
        <fullName evidence="6">Fumarylacetoacetate hydrolase domain-containing protein 1</fullName>
    </alternativeName>
    <alternativeName>
        <fullName evidence="4">Oxaloacetate decarboxylase</fullName>
    </alternativeName>
</protein>
<feature type="non-terminal residue" evidence="17">
    <location>
        <position position="1"/>
    </location>
</feature>
<feature type="domain" description="Fumarylacetoacetase-like C-terminal" evidence="16">
    <location>
        <begin position="302"/>
        <end position="361"/>
    </location>
</feature>
<dbReference type="GO" id="GO:0050163">
    <property type="term" value="F:oxaloacetate tautomerase activity"/>
    <property type="evidence" value="ECO:0007669"/>
    <property type="project" value="UniProtKB-EC"/>
</dbReference>